<dbReference type="GO" id="GO:1990275">
    <property type="term" value="F:preribosome binding"/>
    <property type="evidence" value="ECO:0007669"/>
    <property type="project" value="TreeGrafter"/>
</dbReference>
<keyword evidence="4" id="KW-1185">Reference proteome</keyword>
<dbReference type="PANTHER" id="PTHR23077">
    <property type="entry name" value="AAA-FAMILY ATPASE"/>
    <property type="match status" value="1"/>
</dbReference>
<evidence type="ECO:0000256" key="1">
    <source>
        <dbReference type="SAM" id="Coils"/>
    </source>
</evidence>
<dbReference type="InterPro" id="IPR003959">
    <property type="entry name" value="ATPase_AAA_core"/>
</dbReference>
<dbReference type="OrthoDB" id="2115716at2759"/>
<dbReference type="GO" id="GO:0003723">
    <property type="term" value="F:RNA binding"/>
    <property type="evidence" value="ECO:0007669"/>
    <property type="project" value="TreeGrafter"/>
</dbReference>
<dbReference type="SUPFAM" id="SSF52540">
    <property type="entry name" value="P-loop containing nucleoside triphosphate hydrolases"/>
    <property type="match status" value="1"/>
</dbReference>
<accession>A0A8H6Y6P9</accession>
<dbReference type="PANTHER" id="PTHR23077:SF132">
    <property type="entry name" value="ATP-DEPENDENT ZN PROTEASE"/>
    <property type="match status" value="1"/>
</dbReference>
<dbReference type="CDD" id="cd19481">
    <property type="entry name" value="RecA-like_protease"/>
    <property type="match status" value="1"/>
</dbReference>
<protein>
    <submittedName>
        <fullName evidence="3">ATP-dependent Zn protease</fullName>
    </submittedName>
</protein>
<reference evidence="3" key="1">
    <citation type="submission" date="2020-05" db="EMBL/GenBank/DDBJ databases">
        <title>Mycena genomes resolve the evolution of fungal bioluminescence.</title>
        <authorList>
            <person name="Tsai I.J."/>
        </authorList>
    </citation>
    <scope>NUCLEOTIDE SEQUENCE</scope>
    <source>
        <strain evidence="3">CCC161011</strain>
    </source>
</reference>
<dbReference type="AlphaFoldDB" id="A0A8H6Y6P9"/>
<dbReference type="GO" id="GO:0016887">
    <property type="term" value="F:ATP hydrolysis activity"/>
    <property type="evidence" value="ECO:0007669"/>
    <property type="project" value="InterPro"/>
</dbReference>
<keyword evidence="3" id="KW-0378">Hydrolase</keyword>
<feature type="domain" description="AAA+ ATPase" evidence="2">
    <location>
        <begin position="218"/>
        <end position="344"/>
    </location>
</feature>
<gene>
    <name evidence="3" type="ORF">MVEN_01229700</name>
</gene>
<evidence type="ECO:0000313" key="4">
    <source>
        <dbReference type="Proteomes" id="UP000620124"/>
    </source>
</evidence>
<dbReference type="GO" id="GO:0006508">
    <property type="term" value="P:proteolysis"/>
    <property type="evidence" value="ECO:0007669"/>
    <property type="project" value="UniProtKB-KW"/>
</dbReference>
<dbReference type="GO" id="GO:0008233">
    <property type="term" value="F:peptidase activity"/>
    <property type="evidence" value="ECO:0007669"/>
    <property type="project" value="UniProtKB-KW"/>
</dbReference>
<sequence>MQSPTADEFVNIWADAGDENEFHRQWSIHAGAPHQQQPIQAANALRKAYPDHSIVLTFTNVLNYPKALFSPMPNAPLVTTTRFFPGQRINGEATGALSDTTEFGAFVGAWDKYDFIVYVVTYPSIYGMMTLYAILHQGDTNPARALVLKYGLWSETLHREIWVYNQGWWRKDPILWQSIQVADWKDVILDDKFKKDLQKDIYGFFKSEPIYKELAIPWKRGIIMHGPPGNGKTISIKVIMKTCDALGFAPLYVKSFQHWAGEEVAMQEVFDKARQLSPCVVVLEDLDALITDRNRSFFLNQMDGFQGNDGLLIIGTTNHFDRLDPGLSTRPSRFDRKYLFDDPTYEERVLYVKYWQNKLKGNKNIEFPDSLVDEVAKDTDQFSFAYLKEAFVSCLVNLAGWEGDDKPSFSKALKEQIKTLRKQLDKSKSNAAAEEAKRDFRPLFDTLSEATPAFSVFPLSAFNNVAMQGPPPAGQGERDFRVLLDRLQQGRGNMPELIAQMMRLEETRRMLAALPTPSAWDSSHTQIAGLAYSAPIESSKDIRYAE</sequence>
<dbReference type="SMART" id="SM00382">
    <property type="entry name" value="AAA"/>
    <property type="match status" value="1"/>
</dbReference>
<comment type="caution">
    <text evidence="3">The sequence shown here is derived from an EMBL/GenBank/DDBJ whole genome shotgun (WGS) entry which is preliminary data.</text>
</comment>
<dbReference type="GO" id="GO:0005524">
    <property type="term" value="F:ATP binding"/>
    <property type="evidence" value="ECO:0007669"/>
    <property type="project" value="InterPro"/>
</dbReference>
<dbReference type="Gene3D" id="3.40.50.300">
    <property type="entry name" value="P-loop containing nucleotide triphosphate hydrolases"/>
    <property type="match status" value="1"/>
</dbReference>
<dbReference type="InterPro" id="IPR003593">
    <property type="entry name" value="AAA+_ATPase"/>
</dbReference>
<keyword evidence="3" id="KW-0645">Protease</keyword>
<dbReference type="EMBL" id="JACAZI010000009">
    <property type="protein sequence ID" value="KAF7352640.1"/>
    <property type="molecule type" value="Genomic_DNA"/>
</dbReference>
<evidence type="ECO:0000259" key="2">
    <source>
        <dbReference type="SMART" id="SM00382"/>
    </source>
</evidence>
<dbReference type="Proteomes" id="UP000620124">
    <property type="component" value="Unassembled WGS sequence"/>
</dbReference>
<evidence type="ECO:0000313" key="3">
    <source>
        <dbReference type="EMBL" id="KAF7352640.1"/>
    </source>
</evidence>
<proteinExistence type="predicted"/>
<feature type="coiled-coil region" evidence="1">
    <location>
        <begin position="410"/>
        <end position="437"/>
    </location>
</feature>
<name>A0A8H6Y6P9_9AGAR</name>
<keyword evidence="1" id="KW-0175">Coiled coil</keyword>
<dbReference type="Pfam" id="PF00004">
    <property type="entry name" value="AAA"/>
    <property type="match status" value="1"/>
</dbReference>
<dbReference type="InterPro" id="IPR050168">
    <property type="entry name" value="AAA_ATPase_domain"/>
</dbReference>
<organism evidence="3 4">
    <name type="scientific">Mycena venus</name>
    <dbReference type="NCBI Taxonomy" id="2733690"/>
    <lineage>
        <taxon>Eukaryota</taxon>
        <taxon>Fungi</taxon>
        <taxon>Dikarya</taxon>
        <taxon>Basidiomycota</taxon>
        <taxon>Agaricomycotina</taxon>
        <taxon>Agaricomycetes</taxon>
        <taxon>Agaricomycetidae</taxon>
        <taxon>Agaricales</taxon>
        <taxon>Marasmiineae</taxon>
        <taxon>Mycenaceae</taxon>
        <taxon>Mycena</taxon>
    </lineage>
</organism>
<dbReference type="GO" id="GO:0042254">
    <property type="term" value="P:ribosome biogenesis"/>
    <property type="evidence" value="ECO:0007669"/>
    <property type="project" value="TreeGrafter"/>
</dbReference>
<dbReference type="InterPro" id="IPR027417">
    <property type="entry name" value="P-loop_NTPase"/>
</dbReference>
<dbReference type="GO" id="GO:0005634">
    <property type="term" value="C:nucleus"/>
    <property type="evidence" value="ECO:0007669"/>
    <property type="project" value="TreeGrafter"/>
</dbReference>